<dbReference type="CDD" id="cd05233">
    <property type="entry name" value="SDR_c"/>
    <property type="match status" value="1"/>
</dbReference>
<dbReference type="Proteomes" id="UP001501343">
    <property type="component" value="Unassembled WGS sequence"/>
</dbReference>
<dbReference type="RefSeq" id="WP_248148040.1">
    <property type="nucleotide sequence ID" value="NZ_BAAAOF010000004.1"/>
</dbReference>
<keyword evidence="4" id="KW-1185">Reference proteome</keyword>
<evidence type="ECO:0000313" key="3">
    <source>
        <dbReference type="EMBL" id="GAA1931070.1"/>
    </source>
</evidence>
<dbReference type="EMBL" id="BAAAOF010000004">
    <property type="protein sequence ID" value="GAA1931070.1"/>
    <property type="molecule type" value="Genomic_DNA"/>
</dbReference>
<dbReference type="SUPFAM" id="SSF51735">
    <property type="entry name" value="NAD(P)-binding Rossmann-fold domains"/>
    <property type="match status" value="1"/>
</dbReference>
<comment type="similarity">
    <text evidence="1">Belongs to the short-chain dehydrogenases/reductases (SDR) family.</text>
</comment>
<protein>
    <submittedName>
        <fullName evidence="3">Glucose 1-dehydrogenase</fullName>
    </submittedName>
</protein>
<dbReference type="PANTHER" id="PTHR43639:SF1">
    <property type="entry name" value="SHORT-CHAIN DEHYDROGENASE_REDUCTASE FAMILY PROTEIN"/>
    <property type="match status" value="1"/>
</dbReference>
<keyword evidence="2" id="KW-0560">Oxidoreductase</keyword>
<evidence type="ECO:0000256" key="2">
    <source>
        <dbReference type="ARBA" id="ARBA00023002"/>
    </source>
</evidence>
<dbReference type="InterPro" id="IPR002347">
    <property type="entry name" value="SDR_fam"/>
</dbReference>
<dbReference type="PRINTS" id="PR00081">
    <property type="entry name" value="GDHRDH"/>
</dbReference>
<dbReference type="Gene3D" id="3.40.50.720">
    <property type="entry name" value="NAD(P)-binding Rossmann-like Domain"/>
    <property type="match status" value="1"/>
</dbReference>
<reference evidence="3 4" key="1">
    <citation type="journal article" date="2019" name="Int. J. Syst. Evol. Microbiol.">
        <title>The Global Catalogue of Microorganisms (GCM) 10K type strain sequencing project: providing services to taxonomists for standard genome sequencing and annotation.</title>
        <authorList>
            <consortium name="The Broad Institute Genomics Platform"/>
            <consortium name="The Broad Institute Genome Sequencing Center for Infectious Disease"/>
            <person name="Wu L."/>
            <person name="Ma J."/>
        </authorList>
    </citation>
    <scope>NUCLEOTIDE SEQUENCE [LARGE SCALE GENOMIC DNA]</scope>
    <source>
        <strain evidence="3 4">JCM 14900</strain>
    </source>
</reference>
<dbReference type="PANTHER" id="PTHR43639">
    <property type="entry name" value="OXIDOREDUCTASE, SHORT-CHAIN DEHYDROGENASE/REDUCTASE FAMILY (AFU_ORTHOLOGUE AFUA_5G02870)"/>
    <property type="match status" value="1"/>
</dbReference>
<sequence>MNGRIAVITGAALGLGAEFARELRDLRGLVLVDLAGDALDETAARLRAGGADVRTFVADVTDPEAPGSIMALADEAFGGADILVNNAGVVRYAPFLDTDRAFLRDVLAIDVESAYFMTQAFAAERIRTGRGGVVVNLGTSHAIVGVAATSAYAAAKGALHAVTRTLAVELAPYGIRVNTLALGMTMTERVRRELGADVMAGRLRQIPLARGAEPAEAATALRYLIDAEYTTGTELVLDGGFTIYGDG</sequence>
<dbReference type="InterPro" id="IPR036291">
    <property type="entry name" value="NAD(P)-bd_dom_sf"/>
</dbReference>
<evidence type="ECO:0000256" key="1">
    <source>
        <dbReference type="ARBA" id="ARBA00006484"/>
    </source>
</evidence>
<name>A0ABN2PTT6_9MICO</name>
<proteinExistence type="inferred from homology"/>
<evidence type="ECO:0000313" key="4">
    <source>
        <dbReference type="Proteomes" id="UP001501343"/>
    </source>
</evidence>
<dbReference type="PRINTS" id="PR00080">
    <property type="entry name" value="SDRFAMILY"/>
</dbReference>
<dbReference type="Pfam" id="PF13561">
    <property type="entry name" value="adh_short_C2"/>
    <property type="match status" value="1"/>
</dbReference>
<gene>
    <name evidence="3" type="ORF">GCM10009775_24060</name>
</gene>
<comment type="caution">
    <text evidence="3">The sequence shown here is derived from an EMBL/GenBank/DDBJ whole genome shotgun (WGS) entry which is preliminary data.</text>
</comment>
<accession>A0ABN2PTT6</accession>
<organism evidence="3 4">
    <name type="scientific">Microbacterium aoyamense</name>
    <dbReference type="NCBI Taxonomy" id="344166"/>
    <lineage>
        <taxon>Bacteria</taxon>
        <taxon>Bacillati</taxon>
        <taxon>Actinomycetota</taxon>
        <taxon>Actinomycetes</taxon>
        <taxon>Micrococcales</taxon>
        <taxon>Microbacteriaceae</taxon>
        <taxon>Microbacterium</taxon>
    </lineage>
</organism>